<keyword evidence="2" id="KW-0210">Decarboxylase</keyword>
<evidence type="ECO:0000256" key="3">
    <source>
        <dbReference type="ARBA" id="ARBA00023239"/>
    </source>
</evidence>
<keyword evidence="5" id="KW-0472">Membrane</keyword>
<protein>
    <submittedName>
        <fullName evidence="7">Uncharacterized protein DUF4178</fullName>
    </submittedName>
</protein>
<evidence type="ECO:0000313" key="7">
    <source>
        <dbReference type="EMBL" id="PJJ77790.1"/>
    </source>
</evidence>
<dbReference type="Proteomes" id="UP000231693">
    <property type="component" value="Unassembled WGS sequence"/>
</dbReference>
<feature type="domain" description="DUF4178" evidence="6">
    <location>
        <begin position="11"/>
        <end position="156"/>
    </location>
</feature>
<evidence type="ECO:0000256" key="5">
    <source>
        <dbReference type="SAM" id="Phobius"/>
    </source>
</evidence>
<keyword evidence="4" id="KW-0670">Pyruvate</keyword>
<evidence type="ECO:0000256" key="1">
    <source>
        <dbReference type="ARBA" id="ARBA00001928"/>
    </source>
</evidence>
<comment type="caution">
    <text evidence="7">The sequence shown here is derived from an EMBL/GenBank/DDBJ whole genome shotgun (WGS) entry which is preliminary data.</text>
</comment>
<comment type="cofactor">
    <cofactor evidence="1">
        <name>pyruvate</name>
        <dbReference type="ChEBI" id="CHEBI:15361"/>
    </cofactor>
</comment>
<dbReference type="AlphaFoldDB" id="A0A2M9D0V1"/>
<evidence type="ECO:0000259" key="6">
    <source>
        <dbReference type="Pfam" id="PF13785"/>
    </source>
</evidence>
<dbReference type="InterPro" id="IPR016104">
    <property type="entry name" value="Pyr-dep_his/arg-deCO2ase"/>
</dbReference>
<evidence type="ECO:0000256" key="4">
    <source>
        <dbReference type="ARBA" id="ARBA00023317"/>
    </source>
</evidence>
<sequence length="240" mass="26325">MSVRTRARLAIGDVLTMSGLRHEVTGVVVYVSVADPDETWEEWALRRSDGAEPWIEYEHADRQVTLHDQVEVEEWPEVETWVPGQRVTLTRAGRPSTFTVRARGAGRAVHVEGHLPVPIVPGQVVRYAELAGPRGRLDVEKFDEHSIRVYRARPLDHPEEQVVLGRRISRRTPPSPGTIVVAFLVAAVLGLLIWAMVAAAHADDDEDLDSIYVNSGCTSRGLSGCDHRSVYGGGGGGLGK</sequence>
<dbReference type="SUPFAM" id="SSF56271">
    <property type="entry name" value="Pyruvoyl-dependent histidine and arginine decarboxylases"/>
    <property type="match status" value="1"/>
</dbReference>
<keyword evidence="5" id="KW-1133">Transmembrane helix</keyword>
<gene>
    <name evidence="7" type="ORF">CLV28_1016</name>
</gene>
<dbReference type="GO" id="GO:0016831">
    <property type="term" value="F:carboxy-lyase activity"/>
    <property type="evidence" value="ECO:0007669"/>
    <property type="project" value="UniProtKB-KW"/>
</dbReference>
<dbReference type="EMBL" id="PGFE01000001">
    <property type="protein sequence ID" value="PJJ77790.1"/>
    <property type="molecule type" value="Genomic_DNA"/>
</dbReference>
<evidence type="ECO:0000256" key="2">
    <source>
        <dbReference type="ARBA" id="ARBA00022793"/>
    </source>
</evidence>
<accession>A0A2M9D0V1</accession>
<organism evidence="7 8">
    <name type="scientific">Sediminihabitans luteus</name>
    <dbReference type="NCBI Taxonomy" id="1138585"/>
    <lineage>
        <taxon>Bacteria</taxon>
        <taxon>Bacillati</taxon>
        <taxon>Actinomycetota</taxon>
        <taxon>Actinomycetes</taxon>
        <taxon>Micrococcales</taxon>
        <taxon>Cellulomonadaceae</taxon>
        <taxon>Sediminihabitans</taxon>
    </lineage>
</organism>
<feature type="transmembrane region" description="Helical" evidence="5">
    <location>
        <begin position="177"/>
        <end position="200"/>
    </location>
</feature>
<keyword evidence="8" id="KW-1185">Reference proteome</keyword>
<name>A0A2M9D0V1_9CELL</name>
<dbReference type="GO" id="GO:0006520">
    <property type="term" value="P:amino acid metabolic process"/>
    <property type="evidence" value="ECO:0007669"/>
    <property type="project" value="InterPro"/>
</dbReference>
<keyword evidence="5" id="KW-0812">Transmembrane</keyword>
<dbReference type="InterPro" id="IPR025235">
    <property type="entry name" value="DUF4178"/>
</dbReference>
<reference evidence="7 8" key="1">
    <citation type="submission" date="2017-11" db="EMBL/GenBank/DDBJ databases">
        <title>Genomic Encyclopedia of Archaeal and Bacterial Type Strains, Phase II (KMG-II): From Individual Species to Whole Genera.</title>
        <authorList>
            <person name="Goeker M."/>
        </authorList>
    </citation>
    <scope>NUCLEOTIDE SEQUENCE [LARGE SCALE GENOMIC DNA]</scope>
    <source>
        <strain evidence="7 8">DSM 25478</strain>
    </source>
</reference>
<evidence type="ECO:0000313" key="8">
    <source>
        <dbReference type="Proteomes" id="UP000231693"/>
    </source>
</evidence>
<dbReference type="Pfam" id="PF13785">
    <property type="entry name" value="DUF4178"/>
    <property type="match status" value="1"/>
</dbReference>
<proteinExistence type="predicted"/>
<keyword evidence="3" id="KW-0456">Lyase</keyword>